<evidence type="ECO:0000259" key="3">
    <source>
        <dbReference type="SMART" id="SM01043"/>
    </source>
</evidence>
<accession>A0ABW3VGW9</accession>
<dbReference type="RefSeq" id="WP_346092468.1">
    <property type="nucleotide sequence ID" value="NZ_BAABKS010000054.1"/>
</dbReference>
<dbReference type="InterPro" id="IPR051677">
    <property type="entry name" value="AfsR-DnrI-RedD_regulator"/>
</dbReference>
<dbReference type="InterPro" id="IPR005158">
    <property type="entry name" value="BTAD"/>
</dbReference>
<reference evidence="5" key="1">
    <citation type="journal article" date="2019" name="Int. J. Syst. Evol. Microbiol.">
        <title>The Global Catalogue of Microorganisms (GCM) 10K type strain sequencing project: providing services to taxonomists for standard genome sequencing and annotation.</title>
        <authorList>
            <consortium name="The Broad Institute Genomics Platform"/>
            <consortium name="The Broad Institute Genome Sequencing Center for Infectious Disease"/>
            <person name="Wu L."/>
            <person name="Ma J."/>
        </authorList>
    </citation>
    <scope>NUCLEOTIDE SEQUENCE [LARGE SCALE GENOMIC DNA]</scope>
    <source>
        <strain evidence="5">CCUG 49018</strain>
    </source>
</reference>
<dbReference type="PANTHER" id="PTHR35807:SF1">
    <property type="entry name" value="TRANSCRIPTIONAL REGULATOR REDD"/>
    <property type="match status" value="1"/>
</dbReference>
<keyword evidence="1" id="KW-0805">Transcription regulation</keyword>
<dbReference type="Gene3D" id="1.25.40.10">
    <property type="entry name" value="Tetratricopeptide repeat domain"/>
    <property type="match status" value="1"/>
</dbReference>
<dbReference type="Pfam" id="PF03704">
    <property type="entry name" value="BTAD"/>
    <property type="match status" value="1"/>
</dbReference>
<dbReference type="Proteomes" id="UP001597182">
    <property type="component" value="Unassembled WGS sequence"/>
</dbReference>
<evidence type="ECO:0000256" key="2">
    <source>
        <dbReference type="ARBA" id="ARBA00023163"/>
    </source>
</evidence>
<proteinExistence type="predicted"/>
<organism evidence="4 5">
    <name type="scientific">Pseudonocardia benzenivorans</name>
    <dbReference type="NCBI Taxonomy" id="228005"/>
    <lineage>
        <taxon>Bacteria</taxon>
        <taxon>Bacillati</taxon>
        <taxon>Actinomycetota</taxon>
        <taxon>Actinomycetes</taxon>
        <taxon>Pseudonocardiales</taxon>
        <taxon>Pseudonocardiaceae</taxon>
        <taxon>Pseudonocardia</taxon>
    </lineage>
</organism>
<dbReference type="InterPro" id="IPR036388">
    <property type="entry name" value="WH-like_DNA-bd_sf"/>
</dbReference>
<evidence type="ECO:0000313" key="4">
    <source>
        <dbReference type="EMBL" id="MFD1234081.1"/>
    </source>
</evidence>
<evidence type="ECO:0000256" key="1">
    <source>
        <dbReference type="ARBA" id="ARBA00023015"/>
    </source>
</evidence>
<dbReference type="SMART" id="SM01043">
    <property type="entry name" value="BTAD"/>
    <property type="match status" value="1"/>
</dbReference>
<dbReference type="Gene3D" id="1.10.10.10">
    <property type="entry name" value="Winged helix-like DNA-binding domain superfamily/Winged helix DNA-binding domain"/>
    <property type="match status" value="1"/>
</dbReference>
<evidence type="ECO:0000313" key="5">
    <source>
        <dbReference type="Proteomes" id="UP001597182"/>
    </source>
</evidence>
<sequence>MVRIQLHGRFALAVDGRSVEQALPGRRGRLLVALLADARHGPVDRRTVVERLWAPAAPPDGASATFTALLSKVRALAAPAEIRGRSGPQLVLPEGSIVDGAVAGAALHAAEAATAQRDWRRAWTEALSALFVLQRTFLADFDEPWVLRRREELAHDRRRALTCYAEACLQLGPTELASAERSARALVDEDPLSETGYRLLMRALDRRGDRGAALEVYERLTRVLRDDLGAVPGPVSRALHAELLGAAPSGRG</sequence>
<keyword evidence="5" id="KW-1185">Reference proteome</keyword>
<keyword evidence="2" id="KW-0804">Transcription</keyword>
<protein>
    <submittedName>
        <fullName evidence="4">BTAD domain-containing putative transcriptional regulator</fullName>
    </submittedName>
</protein>
<dbReference type="EMBL" id="JBHTMB010000108">
    <property type="protein sequence ID" value="MFD1234081.1"/>
    <property type="molecule type" value="Genomic_DNA"/>
</dbReference>
<name>A0ABW3VGW9_9PSEU</name>
<gene>
    <name evidence="4" type="ORF">ACFQ34_12380</name>
</gene>
<dbReference type="PANTHER" id="PTHR35807">
    <property type="entry name" value="TRANSCRIPTIONAL REGULATOR REDD-RELATED"/>
    <property type="match status" value="1"/>
</dbReference>
<dbReference type="InterPro" id="IPR011990">
    <property type="entry name" value="TPR-like_helical_dom_sf"/>
</dbReference>
<comment type="caution">
    <text evidence="4">The sequence shown here is derived from an EMBL/GenBank/DDBJ whole genome shotgun (WGS) entry which is preliminary data.</text>
</comment>
<dbReference type="SUPFAM" id="SSF48452">
    <property type="entry name" value="TPR-like"/>
    <property type="match status" value="1"/>
</dbReference>
<feature type="domain" description="Bacterial transcriptional activator" evidence="3">
    <location>
        <begin position="98"/>
        <end position="244"/>
    </location>
</feature>